<dbReference type="OrthoDB" id="5291399at2"/>
<sequence length="258" mass="28315">MADGAAQIATSLKDQISEAEWKARVDLAALYRLVAVHGWDDMIFTHISARIPGPEHHFLINPYGMFFGEMTASMLVKVDLDGNVIDKTPYFINPAGFTIHSAIHAAREDAHFVMHLHTDQGVGVSANKDGLLPLSQQSLIVLPQLAYHDYEGIALNLDERERLVADLGEKKLMLLRNHGTLSVGMTAAECWLGMFFLERACAQQVMALSAGRDKVLEAPEAAQAEVRKQTGMGMGMIASLAWPGCLRKLDRESPGYAD</sequence>
<dbReference type="GO" id="GO:0051015">
    <property type="term" value="F:actin filament binding"/>
    <property type="evidence" value="ECO:0007669"/>
    <property type="project" value="TreeGrafter"/>
</dbReference>
<feature type="domain" description="Class II aldolase/adducin N-terminal" evidence="2">
    <location>
        <begin position="25"/>
        <end position="205"/>
    </location>
</feature>
<dbReference type="Pfam" id="PF00596">
    <property type="entry name" value="Aldolase_II"/>
    <property type="match status" value="1"/>
</dbReference>
<comment type="similarity">
    <text evidence="1">Belongs to the aldolase class II family.</text>
</comment>
<accession>B0T1M1</accession>
<dbReference type="InterPro" id="IPR051017">
    <property type="entry name" value="Aldolase-II_Adducin_sf"/>
</dbReference>
<proteinExistence type="inferred from homology"/>
<dbReference type="EMBL" id="CP000927">
    <property type="protein sequence ID" value="ABZ72210.1"/>
    <property type="molecule type" value="Genomic_DNA"/>
</dbReference>
<dbReference type="PANTHER" id="PTHR10672:SF3">
    <property type="entry name" value="PROTEIN HU-LI TAI SHAO"/>
    <property type="match status" value="1"/>
</dbReference>
<dbReference type="PANTHER" id="PTHR10672">
    <property type="entry name" value="ADDUCIN"/>
    <property type="match status" value="1"/>
</dbReference>
<name>B0T1M1_CAUSK</name>
<dbReference type="SMART" id="SM01007">
    <property type="entry name" value="Aldolase_II"/>
    <property type="match status" value="1"/>
</dbReference>
<evidence type="ECO:0000313" key="3">
    <source>
        <dbReference type="EMBL" id="ABZ72210.1"/>
    </source>
</evidence>
<dbReference type="SUPFAM" id="SSF53639">
    <property type="entry name" value="AraD/HMP-PK domain-like"/>
    <property type="match status" value="1"/>
</dbReference>
<evidence type="ECO:0000256" key="1">
    <source>
        <dbReference type="ARBA" id="ARBA00037961"/>
    </source>
</evidence>
<organism evidence="3">
    <name type="scientific">Caulobacter sp. (strain K31)</name>
    <dbReference type="NCBI Taxonomy" id="366602"/>
    <lineage>
        <taxon>Bacteria</taxon>
        <taxon>Pseudomonadati</taxon>
        <taxon>Pseudomonadota</taxon>
        <taxon>Alphaproteobacteria</taxon>
        <taxon>Caulobacterales</taxon>
        <taxon>Caulobacteraceae</taxon>
        <taxon>Caulobacter</taxon>
    </lineage>
</organism>
<dbReference type="Gene3D" id="3.40.225.10">
    <property type="entry name" value="Class II aldolase/adducin N-terminal domain"/>
    <property type="match status" value="1"/>
</dbReference>
<dbReference type="eggNOG" id="COG0235">
    <property type="taxonomic scope" value="Bacteria"/>
</dbReference>
<dbReference type="HOGENOM" id="CLU_006033_0_0_5"/>
<gene>
    <name evidence="3" type="ordered locus">Caul_3083</name>
</gene>
<dbReference type="AlphaFoldDB" id="B0T1M1"/>
<evidence type="ECO:0000259" key="2">
    <source>
        <dbReference type="SMART" id="SM01007"/>
    </source>
</evidence>
<dbReference type="GO" id="GO:0005856">
    <property type="term" value="C:cytoskeleton"/>
    <property type="evidence" value="ECO:0007669"/>
    <property type="project" value="TreeGrafter"/>
</dbReference>
<dbReference type="NCBIfam" id="NF005451">
    <property type="entry name" value="PRK07044.1"/>
    <property type="match status" value="1"/>
</dbReference>
<dbReference type="STRING" id="366602.Caul_3083"/>
<protein>
    <submittedName>
        <fullName evidence="3">Class II aldolase/adducin family protein</fullName>
    </submittedName>
</protein>
<dbReference type="KEGG" id="cak:Caul_3083"/>
<dbReference type="InterPro" id="IPR001303">
    <property type="entry name" value="Aldolase_II/adducin_N"/>
</dbReference>
<reference evidence="3" key="1">
    <citation type="submission" date="2008-01" db="EMBL/GenBank/DDBJ databases">
        <title>Complete sequence of chromosome of Caulobacter sp. K31.</title>
        <authorList>
            <consortium name="US DOE Joint Genome Institute"/>
            <person name="Copeland A."/>
            <person name="Lucas S."/>
            <person name="Lapidus A."/>
            <person name="Barry K."/>
            <person name="Glavina del Rio T."/>
            <person name="Dalin E."/>
            <person name="Tice H."/>
            <person name="Pitluck S."/>
            <person name="Bruce D."/>
            <person name="Goodwin L."/>
            <person name="Thompson L.S."/>
            <person name="Brettin T."/>
            <person name="Detter J.C."/>
            <person name="Han C."/>
            <person name="Schmutz J."/>
            <person name="Larimer F."/>
            <person name="Land M."/>
            <person name="Hauser L."/>
            <person name="Kyrpides N."/>
            <person name="Kim E."/>
            <person name="Stephens C."/>
            <person name="Richardson P."/>
        </authorList>
    </citation>
    <scope>NUCLEOTIDE SEQUENCE [LARGE SCALE GENOMIC DNA]</scope>
    <source>
        <strain evidence="3">K31</strain>
    </source>
</reference>
<dbReference type="InterPro" id="IPR036409">
    <property type="entry name" value="Aldolase_II/adducin_N_sf"/>
</dbReference>